<evidence type="ECO:0000313" key="10">
    <source>
        <dbReference type="Proteomes" id="UP000504607"/>
    </source>
</evidence>
<keyword evidence="6" id="KW-0539">Nucleus</keyword>
<comment type="subcellular location">
    <subcellularLocation>
        <location evidence="1">Nucleus</location>
    </subcellularLocation>
</comment>
<evidence type="ECO:0000256" key="3">
    <source>
        <dbReference type="ARBA" id="ARBA00023125"/>
    </source>
</evidence>
<proteinExistence type="inferred from homology"/>
<dbReference type="InterPro" id="IPR001471">
    <property type="entry name" value="AP2/ERF_dom"/>
</dbReference>
<keyword evidence="4" id="KW-0010">Activator</keyword>
<gene>
    <name evidence="11" type="primary">LOC105056759</name>
</gene>
<dbReference type="RefSeq" id="XP_010937364.1">
    <property type="nucleotide sequence ID" value="XM_010939062.3"/>
</dbReference>
<evidence type="ECO:0000256" key="7">
    <source>
        <dbReference type="ARBA" id="ARBA00024343"/>
    </source>
</evidence>
<dbReference type="GO" id="GO:0003677">
    <property type="term" value="F:DNA binding"/>
    <property type="evidence" value="ECO:0007669"/>
    <property type="project" value="UniProtKB-KW"/>
</dbReference>
<dbReference type="PANTHER" id="PTHR31985">
    <property type="entry name" value="ETHYLENE-RESPONSIVE TRANSCRIPTION FACTOR ERF042-RELATED"/>
    <property type="match status" value="1"/>
</dbReference>
<dbReference type="InterPro" id="IPR036955">
    <property type="entry name" value="AP2/ERF_dom_sf"/>
</dbReference>
<dbReference type="PANTHER" id="PTHR31985:SF215">
    <property type="entry name" value="OS02G0781300 PROTEIN"/>
    <property type="match status" value="1"/>
</dbReference>
<evidence type="ECO:0000256" key="1">
    <source>
        <dbReference type="ARBA" id="ARBA00004123"/>
    </source>
</evidence>
<evidence type="ECO:0000256" key="8">
    <source>
        <dbReference type="SAM" id="MobiDB-lite"/>
    </source>
</evidence>
<name>A0A6I9S5E8_ELAGV</name>
<evidence type="ECO:0000256" key="4">
    <source>
        <dbReference type="ARBA" id="ARBA00023159"/>
    </source>
</evidence>
<keyword evidence="10" id="KW-1185">Reference proteome</keyword>
<feature type="region of interest" description="Disordered" evidence="8">
    <location>
        <begin position="76"/>
        <end position="102"/>
    </location>
</feature>
<keyword evidence="5" id="KW-0804">Transcription</keyword>
<feature type="domain" description="AP2/ERF" evidence="9">
    <location>
        <begin position="14"/>
        <end position="58"/>
    </location>
</feature>
<dbReference type="SUPFAM" id="SSF54171">
    <property type="entry name" value="DNA-binding domain"/>
    <property type="match status" value="1"/>
</dbReference>
<dbReference type="Gene3D" id="3.30.730.10">
    <property type="entry name" value="AP2/ERF domain"/>
    <property type="match status" value="1"/>
</dbReference>
<evidence type="ECO:0000256" key="2">
    <source>
        <dbReference type="ARBA" id="ARBA00023015"/>
    </source>
</evidence>
<accession>A0A6I9S5E8</accession>
<dbReference type="CDD" id="cd00018">
    <property type="entry name" value="AP2"/>
    <property type="match status" value="1"/>
</dbReference>
<dbReference type="GO" id="GO:0005634">
    <property type="term" value="C:nucleus"/>
    <property type="evidence" value="ECO:0007669"/>
    <property type="project" value="UniProtKB-SubCell"/>
</dbReference>
<dbReference type="InterPro" id="IPR016177">
    <property type="entry name" value="DNA-bd_dom_sf"/>
</dbReference>
<evidence type="ECO:0000313" key="11">
    <source>
        <dbReference type="RefSeq" id="XP_010937364.1"/>
    </source>
</evidence>
<keyword evidence="3" id="KW-0238">DNA-binding</keyword>
<dbReference type="AlphaFoldDB" id="A0A6I9S5E8"/>
<organism evidence="10 11">
    <name type="scientific">Elaeis guineensis var. tenera</name>
    <name type="common">Oil palm</name>
    <dbReference type="NCBI Taxonomy" id="51953"/>
    <lineage>
        <taxon>Eukaryota</taxon>
        <taxon>Viridiplantae</taxon>
        <taxon>Streptophyta</taxon>
        <taxon>Embryophyta</taxon>
        <taxon>Tracheophyta</taxon>
        <taxon>Spermatophyta</taxon>
        <taxon>Magnoliopsida</taxon>
        <taxon>Liliopsida</taxon>
        <taxon>Arecaceae</taxon>
        <taxon>Arecoideae</taxon>
        <taxon>Cocoseae</taxon>
        <taxon>Elaeidinae</taxon>
        <taxon>Elaeis</taxon>
    </lineage>
</organism>
<dbReference type="Proteomes" id="UP000504607">
    <property type="component" value="Chromosome 13"/>
</dbReference>
<dbReference type="GO" id="GO:0003700">
    <property type="term" value="F:DNA-binding transcription factor activity"/>
    <property type="evidence" value="ECO:0007669"/>
    <property type="project" value="InterPro"/>
</dbReference>
<dbReference type="InterPro" id="IPR051032">
    <property type="entry name" value="AP2/ERF_TF_ERF_subfamily"/>
</dbReference>
<protein>
    <submittedName>
        <fullName evidence="11">Ethylene-responsive transcription factor ERF018</fullName>
    </submittedName>
</protein>
<dbReference type="PRINTS" id="PR00367">
    <property type="entry name" value="ETHRSPELEMNT"/>
</dbReference>
<dbReference type="PROSITE" id="PS51032">
    <property type="entry name" value="AP2_ERF"/>
    <property type="match status" value="1"/>
</dbReference>
<comment type="similarity">
    <text evidence="7">Belongs to the AP2/ERF transcription factor family. ERF subfamily.</text>
</comment>
<reference evidence="11" key="1">
    <citation type="submission" date="2025-08" db="UniProtKB">
        <authorList>
            <consortium name="RefSeq"/>
        </authorList>
    </citation>
    <scope>IDENTIFICATION</scope>
</reference>
<keyword evidence="2" id="KW-0805">Transcription regulation</keyword>
<sequence>MKPAAKRRRTAKIRFGGVRKRRWGKWVLEIRLRHSRKRIWLGSYDCPEKAGRAFDAVARFNFPDHPPDSPAAVAALSPQSVQPAAAHHANRPSQPPPQHSTADYLASAVPESSSDGCLAVHYDRSFADLVMAATADAEFAAFENGFVYELFPAAAPPLPDPEEENWGGAFDPCLILWNF</sequence>
<dbReference type="InParanoid" id="A0A6I9S5E8"/>
<evidence type="ECO:0000256" key="6">
    <source>
        <dbReference type="ARBA" id="ARBA00023242"/>
    </source>
</evidence>
<dbReference type="OrthoDB" id="783708at2759"/>
<evidence type="ECO:0000256" key="5">
    <source>
        <dbReference type="ARBA" id="ARBA00023163"/>
    </source>
</evidence>
<evidence type="ECO:0000259" key="9">
    <source>
        <dbReference type="PROSITE" id="PS51032"/>
    </source>
</evidence>
<dbReference type="SMART" id="SM00380">
    <property type="entry name" value="AP2"/>
    <property type="match status" value="1"/>
</dbReference>